<accession>A0AAV1UEK6</accession>
<dbReference type="AlphaFoldDB" id="A0AAV1UEK6"/>
<reference evidence="1" key="1">
    <citation type="submission" date="2024-01" db="EMBL/GenBank/DDBJ databases">
        <authorList>
            <person name="Webb A."/>
        </authorList>
    </citation>
    <scope>NUCLEOTIDE SEQUENCE</scope>
    <source>
        <strain evidence="1">Pm1</strain>
    </source>
</reference>
<comment type="caution">
    <text evidence="1">The sequence shown here is derived from an EMBL/GenBank/DDBJ whole genome shotgun (WGS) entry which is preliminary data.</text>
</comment>
<dbReference type="Proteomes" id="UP001162060">
    <property type="component" value="Unassembled WGS sequence"/>
</dbReference>
<organism evidence="1 2">
    <name type="scientific">Peronospora matthiolae</name>
    <dbReference type="NCBI Taxonomy" id="2874970"/>
    <lineage>
        <taxon>Eukaryota</taxon>
        <taxon>Sar</taxon>
        <taxon>Stramenopiles</taxon>
        <taxon>Oomycota</taxon>
        <taxon>Peronosporomycetes</taxon>
        <taxon>Peronosporales</taxon>
        <taxon>Peronosporaceae</taxon>
        <taxon>Peronospora</taxon>
    </lineage>
</organism>
<gene>
    <name evidence="1" type="ORF">PM001_LOCUS17222</name>
</gene>
<evidence type="ECO:0000313" key="1">
    <source>
        <dbReference type="EMBL" id="CAK7932072.1"/>
    </source>
</evidence>
<sequence length="42" mass="4443">MQQEDAIARSLGRAETVPGLSANSARGLGSRIFRFAGFSTCL</sequence>
<evidence type="ECO:0000313" key="2">
    <source>
        <dbReference type="Proteomes" id="UP001162060"/>
    </source>
</evidence>
<dbReference type="EMBL" id="CAKLBY020000188">
    <property type="protein sequence ID" value="CAK7932072.1"/>
    <property type="molecule type" value="Genomic_DNA"/>
</dbReference>
<protein>
    <submittedName>
        <fullName evidence="1">Uncharacterized protein</fullName>
    </submittedName>
</protein>
<proteinExistence type="predicted"/>
<name>A0AAV1UEK6_9STRA</name>